<feature type="domain" description="Rab-GAP TBC" evidence="4">
    <location>
        <begin position="28"/>
        <end position="253"/>
    </location>
</feature>
<organism evidence="5 6">
    <name type="scientific">Cinclus mexicanus</name>
    <name type="common">American dipper</name>
    <dbReference type="NCBI Taxonomy" id="161649"/>
    <lineage>
        <taxon>Eukaryota</taxon>
        <taxon>Metazoa</taxon>
        <taxon>Chordata</taxon>
        <taxon>Craniata</taxon>
        <taxon>Vertebrata</taxon>
        <taxon>Euteleostomi</taxon>
        <taxon>Archelosauria</taxon>
        <taxon>Archosauria</taxon>
        <taxon>Dinosauria</taxon>
        <taxon>Saurischia</taxon>
        <taxon>Theropoda</taxon>
        <taxon>Coelurosauria</taxon>
        <taxon>Aves</taxon>
        <taxon>Neognathae</taxon>
        <taxon>Neoaves</taxon>
        <taxon>Telluraves</taxon>
        <taxon>Australaves</taxon>
        <taxon>Passeriformes</taxon>
        <taxon>Cinclidae</taxon>
        <taxon>Cinclus</taxon>
    </lineage>
</organism>
<sequence length="331" mass="37939">FCRVDPYGFERPEDFDYASYEAFFSRYLVVLTRRAIKWSKLLKGKNNIQKSLKGELLRKGEEHCQLLWLSVRGALLGHIQTAGSSGLWPTRTAEGRTEGVKCVVILPQNMNRTFPDNVKFRKTADPCLQHTLYNVLVAYGHHNKAVGYCQGMNFIAGYLILITKNEEESFWLLDALIGRILPDYYSPAMLGLKTDQEVLGELVKMKVPAVAELMERHGVMWTLVVSRWFICLFIDILPVETVLRIWDCLFYEGSKIIFRVALTLIKQNQAFILEATNFPDICDKFKQITKGTFVTECHSFMQKIFTDPGSLSMATINKLRETCREKLLSQG</sequence>
<dbReference type="InterPro" id="IPR000195">
    <property type="entry name" value="Rab-GAP-TBC_dom"/>
</dbReference>
<dbReference type="OrthoDB" id="294251at2759"/>
<dbReference type="SMART" id="SM00164">
    <property type="entry name" value="TBC"/>
    <property type="match status" value="1"/>
</dbReference>
<protein>
    <recommendedName>
        <fullName evidence="3">Growth hormone-regulated TBC protein 1</fullName>
    </recommendedName>
</protein>
<dbReference type="FunFam" id="1.10.8.270:FF:000016">
    <property type="entry name" value="TBC1 domain family member 2A"/>
    <property type="match status" value="1"/>
</dbReference>
<evidence type="ECO:0000313" key="6">
    <source>
        <dbReference type="Proteomes" id="UP000590623"/>
    </source>
</evidence>
<accession>A0A7L2J9K5</accession>
<feature type="non-terminal residue" evidence="5">
    <location>
        <position position="1"/>
    </location>
</feature>
<dbReference type="SUPFAM" id="SSF47923">
    <property type="entry name" value="Ypt/Rab-GAP domain of gyp1p"/>
    <property type="match status" value="2"/>
</dbReference>
<dbReference type="InterPro" id="IPR050302">
    <property type="entry name" value="Rab_GAP_TBC_domain"/>
</dbReference>
<comment type="caution">
    <text evidence="5">The sequence shown here is derived from an EMBL/GenBank/DDBJ whole genome shotgun (WGS) entry which is preliminary data.</text>
</comment>
<feature type="non-terminal residue" evidence="5">
    <location>
        <position position="331"/>
    </location>
</feature>
<dbReference type="GO" id="GO:0005096">
    <property type="term" value="F:GTPase activator activity"/>
    <property type="evidence" value="ECO:0007669"/>
    <property type="project" value="UniProtKB-KW"/>
</dbReference>
<comment type="function">
    <text evidence="2">May act as a GTPase-activating protein for Rab family protein(s).</text>
</comment>
<gene>
    <name evidence="5" type="primary">Grtp1</name>
    <name evidence="5" type="ORF">CINMEX_R00740</name>
</gene>
<evidence type="ECO:0000313" key="5">
    <source>
        <dbReference type="EMBL" id="NXR20354.1"/>
    </source>
</evidence>
<dbReference type="Gene3D" id="1.10.472.80">
    <property type="entry name" value="Ypt/Rab-GAP domain of gyp1p, domain 3"/>
    <property type="match status" value="1"/>
</dbReference>
<name>A0A7L2J9K5_CINMU</name>
<dbReference type="AlphaFoldDB" id="A0A7L2J9K5"/>
<evidence type="ECO:0000256" key="3">
    <source>
        <dbReference type="ARBA" id="ARBA00070878"/>
    </source>
</evidence>
<evidence type="ECO:0000259" key="4">
    <source>
        <dbReference type="PROSITE" id="PS50086"/>
    </source>
</evidence>
<dbReference type="PANTHER" id="PTHR47219">
    <property type="entry name" value="RAB GTPASE-ACTIVATING PROTEIN 1-LIKE"/>
    <property type="match status" value="1"/>
</dbReference>
<dbReference type="Proteomes" id="UP000590623">
    <property type="component" value="Unassembled WGS sequence"/>
</dbReference>
<dbReference type="FunFam" id="1.10.472.80:FF:000029">
    <property type="entry name" value="Growth hormone-regulated TBC protein 1"/>
    <property type="match status" value="1"/>
</dbReference>
<keyword evidence="6" id="KW-1185">Reference proteome</keyword>
<dbReference type="EMBL" id="VWYM01008120">
    <property type="protein sequence ID" value="NXR20354.1"/>
    <property type="molecule type" value="Genomic_DNA"/>
</dbReference>
<keyword evidence="1" id="KW-0343">GTPase activation</keyword>
<dbReference type="GO" id="GO:0031267">
    <property type="term" value="F:small GTPase binding"/>
    <property type="evidence" value="ECO:0007669"/>
    <property type="project" value="TreeGrafter"/>
</dbReference>
<dbReference type="Gene3D" id="1.10.8.270">
    <property type="entry name" value="putative rabgap domain of human tbc1 domain family member 14 like domains"/>
    <property type="match status" value="1"/>
</dbReference>
<evidence type="ECO:0000256" key="2">
    <source>
        <dbReference type="ARBA" id="ARBA00043879"/>
    </source>
</evidence>
<dbReference type="PANTHER" id="PTHR47219:SF10">
    <property type="entry name" value="GROWTH HORMONE-REGULATED TBC PROTEIN 1"/>
    <property type="match status" value="1"/>
</dbReference>
<reference evidence="5 6" key="1">
    <citation type="submission" date="2019-09" db="EMBL/GenBank/DDBJ databases">
        <title>Bird 10,000 Genomes (B10K) Project - Family phase.</title>
        <authorList>
            <person name="Zhang G."/>
        </authorList>
    </citation>
    <scope>NUCLEOTIDE SEQUENCE [LARGE SCALE GENOMIC DNA]</scope>
    <source>
        <strain evidence="5">B10K-DU-001-77</strain>
        <tissue evidence="5">Muscle</tissue>
    </source>
</reference>
<proteinExistence type="predicted"/>
<evidence type="ECO:0000256" key="1">
    <source>
        <dbReference type="ARBA" id="ARBA00022468"/>
    </source>
</evidence>
<dbReference type="PROSITE" id="PS50086">
    <property type="entry name" value="TBC_RABGAP"/>
    <property type="match status" value="1"/>
</dbReference>
<dbReference type="InterPro" id="IPR035969">
    <property type="entry name" value="Rab-GAP_TBC_sf"/>
</dbReference>
<dbReference type="Pfam" id="PF00566">
    <property type="entry name" value="RabGAP-TBC"/>
    <property type="match status" value="1"/>
</dbReference>